<feature type="chain" id="PRO_5005472100" evidence="1">
    <location>
        <begin position="30"/>
        <end position="83"/>
    </location>
</feature>
<dbReference type="RefSeq" id="WP_053099430.1">
    <property type="nucleotide sequence ID" value="NZ_CP012365.1"/>
</dbReference>
<reference evidence="2 3" key="1">
    <citation type="journal article" date="2015" name="Genome Announc.">
        <title>Genome Sequences of Oblitimonas alkaliphila gen. nov. sp. nov. (Proposed), a Novel Bacterium of the Pseudomonadaceae Family.</title>
        <authorList>
            <person name="Lauer A.C."/>
            <person name="Nicholson A.C."/>
            <person name="Humrighouse B.W."/>
            <person name="Emery B."/>
            <person name="Drobish A."/>
            <person name="Juieng P."/>
            <person name="Loparev V."/>
            <person name="McQuiston J.R."/>
        </authorList>
    </citation>
    <scope>NUCLEOTIDE SEQUENCE [LARGE SCALE GENOMIC DNA]</scope>
    <source>
        <strain evidence="2 3">E5571</strain>
    </source>
</reference>
<sequence length="83" mass="9231">MRICFPAAAERLGYLFLSCFLLHGCLVEADSTPAKTHVESQLTHHLPTLAEQLSTTTTLQPQTEFTLPEAELVHAEAEETFVF</sequence>
<organism evidence="2 3">
    <name type="scientific">Thiopseudomonas alkaliphila</name>
    <dbReference type="NCBI Taxonomy" id="1697053"/>
    <lineage>
        <taxon>Bacteria</taxon>
        <taxon>Pseudomonadati</taxon>
        <taxon>Pseudomonadota</taxon>
        <taxon>Gammaproteobacteria</taxon>
        <taxon>Pseudomonadales</taxon>
        <taxon>Pseudomonadaceae</taxon>
        <taxon>Thiopseudomonas</taxon>
    </lineage>
</organism>
<keyword evidence="3" id="KW-1185">Reference proteome</keyword>
<gene>
    <name evidence="2" type="ORF">AKN88_00180</name>
</gene>
<proteinExistence type="predicted"/>
<dbReference type="AlphaFoldDB" id="A0A0K1XBG0"/>
<keyword evidence="1" id="KW-0732">Signal</keyword>
<dbReference type="EMBL" id="CP012365">
    <property type="protein sequence ID" value="AKX58533.1"/>
    <property type="molecule type" value="Genomic_DNA"/>
</dbReference>
<protein>
    <submittedName>
        <fullName evidence="2">Uncharacterized protein</fullName>
    </submittedName>
</protein>
<name>A0A0K1XBG0_9GAMM</name>
<feature type="signal peptide" evidence="1">
    <location>
        <begin position="1"/>
        <end position="29"/>
    </location>
</feature>
<evidence type="ECO:0000256" key="1">
    <source>
        <dbReference type="SAM" id="SignalP"/>
    </source>
</evidence>
<evidence type="ECO:0000313" key="3">
    <source>
        <dbReference type="Proteomes" id="UP000063953"/>
    </source>
</evidence>
<evidence type="ECO:0000313" key="2">
    <source>
        <dbReference type="EMBL" id="AKX58533.1"/>
    </source>
</evidence>
<accession>A0A0K1XBG0</accession>
<dbReference type="Proteomes" id="UP000063953">
    <property type="component" value="Chromosome"/>
</dbReference>